<evidence type="ECO:0000256" key="3">
    <source>
        <dbReference type="ARBA" id="ARBA00023026"/>
    </source>
</evidence>
<feature type="compositionally biased region" description="Polar residues" evidence="5">
    <location>
        <begin position="1"/>
        <end position="12"/>
    </location>
</feature>
<feature type="domain" description="Insecticide toxin TcdB middle/N-terminal" evidence="7">
    <location>
        <begin position="708"/>
        <end position="839"/>
    </location>
</feature>
<dbReference type="InterPro" id="IPR028994">
    <property type="entry name" value="Integrin_alpha_N"/>
</dbReference>
<feature type="region of interest" description="Disordered" evidence="5">
    <location>
        <begin position="2014"/>
        <end position="2034"/>
    </location>
</feature>
<dbReference type="PANTHER" id="PTHR32305">
    <property type="match status" value="1"/>
</dbReference>
<evidence type="ECO:0000256" key="1">
    <source>
        <dbReference type="ARBA" id="ARBA00004613"/>
    </source>
</evidence>
<evidence type="ECO:0000256" key="2">
    <source>
        <dbReference type="ARBA" id="ARBA00022525"/>
    </source>
</evidence>
<sequence length="2572" mass="291106">MEYSSRSTNSGASKEGETSHRQAISNAAPSITLPKGGGAIRGIGEKFTANPVTGTGSISLPIATSSGRSGFGPQLSLSYDSGAGNGTFGFGWSLSIPSITRKTDKGLPKYQEAEESDEFILFGSEDLVPLLKEDGSRWSDIRNIEGTSYRLYRYRPRTEGLFARIERWTNTETGEIHWRSLSKDNILTLYGKDAAARISDPKNSTHIFSWLICEICDDKGNVVLYEYKSENGDGVDLGYVHERNRGARDDTHRAVNRYLKHIKYGNRKTALDDNGHRPSFLRDTQLDWMFEVVFDYGEHDVNAPQPNDSGQWNFRLDPFSTYRAGFEVRTTRLCQRVLMFHHFPEEEGVGENCLVRSTDFNYSHEQDPISARNPVYTFLKQVTQAGYKRNGNTYLKRSLPPLEFEYTQPIVQDIVEEVDPVSLENLPIGVDGASYQWTDLHGEGIPGILTEQGAAWYYKRNLSPRNFNLTSKQPVEFAPIEHVMTKPNLALAGGAQFMDLAGDGQPDLVMLDNTIPGLYEHDEEEGWQSFRPFKSLPNHEMRSPNLKFIDLDGDGHADVLITEDEAFIWHASLAENGFGPAQRMAQSLDEEKGPRLIFADATQSIYLADLSGDGLTDLVRIRNGEICYWPNLGYGRFGAKIAMDHPPFFDNPTEFEHERIRLADIDGTGTTDVIYLHREGIRLYFNQSGNSWSEPVYLNVFSRVDDLVNIAPTDLLGNGTACLVWSSPLQRDMQRPMRYVNLMGEHKPHLLIKTINNLGAETRVKYLPSTYFYLKDKQEGKPWVTRLPFPVHVVERVETFDHISNNYFVTRYAYHHGYFDGEEREFRGFGMVEQFDTEQFSSFAPIGGEEAASNIDETSHVAPVHTKTWFHTGIYLGRGHVTNFFAGLLNERDVGEYYREPGLSDIQARQLLLEDTVLPEDLTVEEEREACRALKGAMLRQEVYALDGTDKAKHPYNVVEQNFTVRLLQPRDKNRHAVFFTHTREAVSYHYERNPSDPRISHVLTLEVDGFGNVLKSAAIGYGRRQPDPTLSVEAQTKQTEIHVTYRENNVTNAIEDADVYRSPLPSESRCFELTGLHLPMGQNRFTVTEMLTAGAGAVPIDYEQNPAASILQKRWIEQVRTYYRPDDLGAVQNNNPLIFLPLGKMESQALPGESYQLTFTPGLLNNVYKRNGQSLLPANPADVLEGGGAERGGYVDLDKNDHWWLPSGRVFFSPNITDNAAAELTHARSHFFLPHRYRNPFHTDVHNTETVVIYDDHKLLTVETRDALSNTIRAQNDYRILAARLMTDPNGNRSEVAFDIFGMVVATAVKGKIGQTLGDLLEDFDPDPPLVALQAFVADPHGQADSLLGKATTRIVYDLDRYLRSGQPPFIATLARETHFFDPGGPETKIQVGFSYSDGFGREIQKKMQAERGDAPQRGPDVMLSSGDVQQGALVRDANGKPVQVDTPQRWVGSGRTVFNNKGKPVRQYEPFFSSTPLYEQEREMTDTGVSPILFYDPVERVVATLHPNHTWEKVIVDSWQQETWDINDTVLIADPKTDANAGDFFRRLPAVDYLPTWYQERISRPPADPERQAAEKAAMHAGTPAIAHTDSLGRTFLTIAHNRFERNGALIEEHYATRVVLDIEGNQREVIDAKDRIVMRYDYDMLSNRIHQVSMEAGERWMLNDVAGNPLYAWNSRNHQFRTAYDPLRRSIETSFREDTGPEFLIERTVYGETRPNPEANNLRGKMVQLFDQAGVATTDEYDFKSNLLRSQRQLAEFVDPQGTRIPAYKTTVDWSDSIQQLETDIYISRTRYDALNRATEQTAPDLSVYHPTFNEANLLEKVDIHLHGAAVAMPFVRNIDYNARGQRVLIEYGNQVKTEYEYDVLTFRLIRLKTTRLSDQTRLQDLNYTYDPAGNITQIEDAAQQTIYFNNQVVTPSNDYSYDAVYRLIQAKGREHIGQSSQPQTTWDDQFRVHLPHPGDGQAMRRYSETYYYDAVGNFEQLIHQAANSNWIRSYAYNEDSLIEPAKKSNRLSSTTAHPNGNQPIPEPHSHDAHGNMTTMRHLSLMQWDFKDQLRATARQVVNEGTPETTYYVYDAAGQRVRKVTERQAAAGQTSTRKKERIYLGGFEIYREYENDGNTVELKREALHIMDDKQRIALVEIRTQGNDGSPAKLVRYQFGNHLGSATLELDEEAQILSYEEYYPYGSTSYQADRSATEVSLKRYRYTGKERDEESGLNYHGARYYAPWIGTWLSTDPAGILDHINMYVLSRNNPINFMDRNGRNSNKVSEAESALIDERTKLKDLVENRLPETLSSQRQLEVELKSTEASIKQLESDIKGLNPKEAGFAAQKQKLEAELLRKRVHYGLTRSDLEIAGERVRQVKADIKKSQSTVKNLARRVTKLGGDPNVERGDVRYGKADQASLAETEVDDLERKIDELEGKKTSTPAGDKGTGGGGGTKKKSGPARRWRGYGGKALQGAKFLGKAAVVVGAVVSGATIVWHLAHGDIDAAAIEAADFFTFGGVSYAKEKIEEGMKKIDEGIKAYQSIREFQEYGPGPVEYRKQLDPLERLERKRYRQERILKGDIFVP</sequence>
<dbReference type="Gene3D" id="2.180.10.10">
    <property type="entry name" value="RHS repeat-associated core"/>
    <property type="match status" value="1"/>
</dbReference>
<organism evidence="8 9">
    <name type="scientific">Nitrosomonas communis</name>
    <dbReference type="NCBI Taxonomy" id="44574"/>
    <lineage>
        <taxon>Bacteria</taxon>
        <taxon>Pseudomonadati</taxon>
        <taxon>Pseudomonadota</taxon>
        <taxon>Betaproteobacteria</taxon>
        <taxon>Nitrosomonadales</taxon>
        <taxon>Nitrosomonadaceae</taxon>
        <taxon>Nitrosomonas</taxon>
    </lineage>
</organism>
<evidence type="ECO:0000256" key="5">
    <source>
        <dbReference type="SAM" id="MobiDB-lite"/>
    </source>
</evidence>
<dbReference type="InterPro" id="IPR022385">
    <property type="entry name" value="Rhs_assc_core"/>
</dbReference>
<protein>
    <submittedName>
        <fullName evidence="8">RHS repeat-associated core domain-containing protein</fullName>
    </submittedName>
</protein>
<comment type="subcellular location">
    <subcellularLocation>
        <location evidence="1">Secreted</location>
    </subcellularLocation>
</comment>
<gene>
    <name evidence="8" type="ORF">SAMN05421863_101832</name>
</gene>
<dbReference type="InterPro" id="IPR022045">
    <property type="entry name" value="TcdB_toxin_mid/N"/>
</dbReference>
<evidence type="ECO:0000259" key="6">
    <source>
        <dbReference type="Pfam" id="PF12255"/>
    </source>
</evidence>
<dbReference type="InterPro" id="IPR003284">
    <property type="entry name" value="Sal_SpvB"/>
</dbReference>
<dbReference type="NCBIfam" id="TIGR03696">
    <property type="entry name" value="Rhs_assc_core"/>
    <property type="match status" value="1"/>
</dbReference>
<dbReference type="GO" id="GO:0005737">
    <property type="term" value="C:cytoplasm"/>
    <property type="evidence" value="ECO:0007669"/>
    <property type="project" value="InterPro"/>
</dbReference>
<dbReference type="Pfam" id="PF03534">
    <property type="entry name" value="SpvB"/>
    <property type="match status" value="1"/>
</dbReference>
<evidence type="ECO:0000313" key="8">
    <source>
        <dbReference type="EMBL" id="SFM23199.1"/>
    </source>
</evidence>
<feature type="coiled-coil region" evidence="4">
    <location>
        <begin position="2270"/>
        <end position="2319"/>
    </location>
</feature>
<dbReference type="Proteomes" id="UP000183287">
    <property type="component" value="Unassembled WGS sequence"/>
</dbReference>
<feature type="compositionally biased region" description="Polar residues" evidence="5">
    <location>
        <begin position="2014"/>
        <end position="2026"/>
    </location>
</feature>
<evidence type="ECO:0000256" key="4">
    <source>
        <dbReference type="SAM" id="Coils"/>
    </source>
</evidence>
<proteinExistence type="predicted"/>
<keyword evidence="9" id="KW-1185">Reference proteome</keyword>
<name>A0A1I4P645_9PROT</name>
<dbReference type="GO" id="GO:0005576">
    <property type="term" value="C:extracellular region"/>
    <property type="evidence" value="ECO:0007669"/>
    <property type="project" value="UniProtKB-SubCell"/>
</dbReference>
<dbReference type="InterPro" id="IPR050708">
    <property type="entry name" value="T6SS_VgrG/RHS"/>
</dbReference>
<reference evidence="9" key="1">
    <citation type="submission" date="2016-10" db="EMBL/GenBank/DDBJ databases">
        <authorList>
            <person name="Varghese N."/>
            <person name="Submissions S."/>
        </authorList>
    </citation>
    <scope>NUCLEOTIDE SEQUENCE [LARGE SCALE GENOMIC DNA]</scope>
    <source>
        <strain evidence="9">Nm44</strain>
    </source>
</reference>
<feature type="region of interest" description="Disordered" evidence="5">
    <location>
        <begin position="2421"/>
        <end position="2452"/>
    </location>
</feature>
<dbReference type="RefSeq" id="WP_074905230.1">
    <property type="nucleotide sequence ID" value="NZ_FOUB01000018.1"/>
</dbReference>
<dbReference type="InterPro" id="IPR022044">
    <property type="entry name" value="TcdB_toxin_mid/C"/>
</dbReference>
<keyword evidence="3" id="KW-0843">Virulence</keyword>
<dbReference type="PANTHER" id="PTHR32305:SF15">
    <property type="entry name" value="PROTEIN RHSA-RELATED"/>
    <property type="match status" value="1"/>
</dbReference>
<dbReference type="Pfam" id="PF12255">
    <property type="entry name" value="TcdB_toxin_midC"/>
    <property type="match status" value="1"/>
</dbReference>
<keyword evidence="2" id="KW-0964">Secreted</keyword>
<dbReference type="PRINTS" id="PR01341">
    <property type="entry name" value="SALSPVBPROT"/>
</dbReference>
<feature type="domain" description="Insecticide toxin TcdB middle/C-terminal" evidence="6">
    <location>
        <begin position="930"/>
        <end position="1059"/>
    </location>
</feature>
<feature type="compositionally biased region" description="Basic residues" evidence="5">
    <location>
        <begin position="2442"/>
        <end position="2452"/>
    </location>
</feature>
<evidence type="ECO:0000259" key="7">
    <source>
        <dbReference type="Pfam" id="PF12256"/>
    </source>
</evidence>
<dbReference type="SUPFAM" id="SSF69318">
    <property type="entry name" value="Integrin alpha N-terminal domain"/>
    <property type="match status" value="1"/>
</dbReference>
<feature type="region of interest" description="Disordered" evidence="5">
    <location>
        <begin position="1"/>
        <end position="37"/>
    </location>
</feature>
<evidence type="ECO:0000313" key="9">
    <source>
        <dbReference type="Proteomes" id="UP000183287"/>
    </source>
</evidence>
<dbReference type="Pfam" id="PF12256">
    <property type="entry name" value="TcdB_toxin_midN"/>
    <property type="match status" value="1"/>
</dbReference>
<dbReference type="EMBL" id="FOUB01000018">
    <property type="protein sequence ID" value="SFM23199.1"/>
    <property type="molecule type" value="Genomic_DNA"/>
</dbReference>
<keyword evidence="4" id="KW-0175">Coiled coil</keyword>
<accession>A0A1I4P645</accession>